<proteinExistence type="predicted"/>
<reference evidence="1 2" key="1">
    <citation type="journal article" date="2018" name="Biotechnol. Adv.">
        <title>Improved genomic resources and new bioinformatic workflow for the carcinogenic parasite Clonorchis sinensis: Biotechnological implications.</title>
        <authorList>
            <person name="Wang D."/>
            <person name="Korhonen P.K."/>
            <person name="Gasser R.B."/>
            <person name="Young N.D."/>
        </authorList>
    </citation>
    <scope>NUCLEOTIDE SEQUENCE [LARGE SCALE GENOMIC DNA]</scope>
    <source>
        <strain evidence="1">Cs-k2</strain>
    </source>
</reference>
<name>A0A8T1MDT3_CLOSI</name>
<sequence length="111" mass="12738">MSPVCSHTSYISRPEKATRVRVQNERLHRCFASLSCRGANSSQMQSCNVKPYSLPCPTTKGEMDSRSSSKTLQLDGPHVQHRKLHWLGDVLRIPKDRLRRECCFPRPTQNE</sequence>
<gene>
    <name evidence="1" type="ORF">CSKR_200533</name>
</gene>
<comment type="caution">
    <text evidence="1">The sequence shown here is derived from an EMBL/GenBank/DDBJ whole genome shotgun (WGS) entry which is preliminary data.</text>
</comment>
<dbReference type="EMBL" id="NIRI02000042">
    <property type="protein sequence ID" value="KAG5447534.1"/>
    <property type="molecule type" value="Genomic_DNA"/>
</dbReference>
<protein>
    <submittedName>
        <fullName evidence="1">Uncharacterized protein</fullName>
    </submittedName>
</protein>
<evidence type="ECO:0000313" key="1">
    <source>
        <dbReference type="EMBL" id="KAG5447534.1"/>
    </source>
</evidence>
<reference evidence="1 2" key="2">
    <citation type="journal article" date="2021" name="Genomics">
        <title>High-quality reference genome for Clonorchis sinensis.</title>
        <authorList>
            <person name="Young N.D."/>
            <person name="Stroehlein A.J."/>
            <person name="Kinkar L."/>
            <person name="Wang T."/>
            <person name="Sohn W.M."/>
            <person name="Chang B.C.H."/>
            <person name="Kaur P."/>
            <person name="Weisz D."/>
            <person name="Dudchenko O."/>
            <person name="Aiden E.L."/>
            <person name="Korhonen P.K."/>
            <person name="Gasser R.B."/>
        </authorList>
    </citation>
    <scope>NUCLEOTIDE SEQUENCE [LARGE SCALE GENOMIC DNA]</scope>
    <source>
        <strain evidence="1">Cs-k2</strain>
    </source>
</reference>
<keyword evidence="2" id="KW-1185">Reference proteome</keyword>
<organism evidence="1 2">
    <name type="scientific">Clonorchis sinensis</name>
    <name type="common">Chinese liver fluke</name>
    <dbReference type="NCBI Taxonomy" id="79923"/>
    <lineage>
        <taxon>Eukaryota</taxon>
        <taxon>Metazoa</taxon>
        <taxon>Spiralia</taxon>
        <taxon>Lophotrochozoa</taxon>
        <taxon>Platyhelminthes</taxon>
        <taxon>Trematoda</taxon>
        <taxon>Digenea</taxon>
        <taxon>Opisthorchiida</taxon>
        <taxon>Opisthorchiata</taxon>
        <taxon>Opisthorchiidae</taxon>
        <taxon>Clonorchis</taxon>
    </lineage>
</organism>
<dbReference type="AlphaFoldDB" id="A0A8T1MDT3"/>
<evidence type="ECO:0000313" key="2">
    <source>
        <dbReference type="Proteomes" id="UP000286415"/>
    </source>
</evidence>
<accession>A0A8T1MDT3</accession>
<dbReference type="Proteomes" id="UP000286415">
    <property type="component" value="Unassembled WGS sequence"/>
</dbReference>